<proteinExistence type="predicted"/>
<dbReference type="EMBL" id="JAXCGZ010023159">
    <property type="protein sequence ID" value="KAK7016240.1"/>
    <property type="molecule type" value="Genomic_DNA"/>
</dbReference>
<organism evidence="1 2">
    <name type="scientific">Halocaridina rubra</name>
    <name type="common">Hawaiian red shrimp</name>
    <dbReference type="NCBI Taxonomy" id="373956"/>
    <lineage>
        <taxon>Eukaryota</taxon>
        <taxon>Metazoa</taxon>
        <taxon>Ecdysozoa</taxon>
        <taxon>Arthropoda</taxon>
        <taxon>Crustacea</taxon>
        <taxon>Multicrustacea</taxon>
        <taxon>Malacostraca</taxon>
        <taxon>Eumalacostraca</taxon>
        <taxon>Eucarida</taxon>
        <taxon>Decapoda</taxon>
        <taxon>Pleocyemata</taxon>
        <taxon>Caridea</taxon>
        <taxon>Atyoidea</taxon>
        <taxon>Atyidae</taxon>
        <taxon>Halocaridina</taxon>
    </lineage>
</organism>
<comment type="caution">
    <text evidence="1">The sequence shown here is derived from an EMBL/GenBank/DDBJ whole genome shotgun (WGS) entry which is preliminary data.</text>
</comment>
<dbReference type="Proteomes" id="UP001381693">
    <property type="component" value="Unassembled WGS sequence"/>
</dbReference>
<protein>
    <submittedName>
        <fullName evidence="1">Uncharacterized protein</fullName>
    </submittedName>
</protein>
<name>A0AAN8ZT04_HALRR</name>
<keyword evidence="2" id="KW-1185">Reference proteome</keyword>
<dbReference type="AlphaFoldDB" id="A0AAN8ZT04"/>
<accession>A0AAN8ZT04</accession>
<evidence type="ECO:0000313" key="2">
    <source>
        <dbReference type="Proteomes" id="UP001381693"/>
    </source>
</evidence>
<reference evidence="1 2" key="1">
    <citation type="submission" date="2023-11" db="EMBL/GenBank/DDBJ databases">
        <title>Halocaridina rubra genome assembly.</title>
        <authorList>
            <person name="Smith C."/>
        </authorList>
    </citation>
    <scope>NUCLEOTIDE SEQUENCE [LARGE SCALE GENOMIC DNA]</scope>
    <source>
        <strain evidence="1">EP-1</strain>
        <tissue evidence="1">Whole</tissue>
    </source>
</reference>
<evidence type="ECO:0000313" key="1">
    <source>
        <dbReference type="EMBL" id="KAK7016240.1"/>
    </source>
</evidence>
<gene>
    <name evidence="1" type="ORF">SK128_015533</name>
</gene>
<sequence>MISYEHLTLTDTFDGVSASTYNEGWLLKNSSQKISGNISVTSLNISTAVLNENAEIYGINIARLLTAVKINDTAYFLHEIHFNSISCQDSLIVGGLVQGWNLTYDGIRKSSANVTVTAPKTFVAPVNISKSFKLSGLLNNLNLSAGCSNFDKKTIIVEGNLKFEKSIITEDFWAGNNHINTTNAELFWQSDKDTVINGTALFKHVSTPHINTTLNHIDILNNVSSVLVHTCDDWNIYSENISVNHLVTSKLQAHSVELHL</sequence>